<evidence type="ECO:0000256" key="1">
    <source>
        <dbReference type="SAM" id="SignalP"/>
    </source>
</evidence>
<dbReference type="PANTHER" id="PTHR11008">
    <property type="entry name" value="PROTEIN TAKEOUT-LIKE PROTEIN"/>
    <property type="match status" value="1"/>
</dbReference>
<dbReference type="Proteomes" id="UP000837857">
    <property type="component" value="Chromosome 17"/>
</dbReference>
<dbReference type="SMART" id="SM00700">
    <property type="entry name" value="JHBP"/>
    <property type="match status" value="1"/>
</dbReference>
<proteinExistence type="predicted"/>
<dbReference type="InterPro" id="IPR038606">
    <property type="entry name" value="To_sf"/>
</dbReference>
<name>A0ABN8I7L8_9NEOP</name>
<sequence>MKPFTLFLICATLYSKGDASLTPFITPCYSSDTDCLRQSAQNALPAIAAGIPSFGMQSLDPMTLERVVARQAGLDMEFRNTVVKGLRNCQVLSVIRYPQRTRLDIKCSVTLVGDYRLDGQLLILPVEGQGRYKIKIRDIVVKIDLDFGERSAYGQRYWTLGSYRHSAHVETRAEFSFQNLFGGNSQLAATIHEFANNNWRDIIQEVSPPIISVIVSNIVQEISKLFDSVPISDLSLD</sequence>
<feature type="non-terminal residue" evidence="2">
    <location>
        <position position="237"/>
    </location>
</feature>
<evidence type="ECO:0000313" key="3">
    <source>
        <dbReference type="Proteomes" id="UP000837857"/>
    </source>
</evidence>
<dbReference type="InterPro" id="IPR010562">
    <property type="entry name" value="Haemolymph_juvenile_hormone-bd"/>
</dbReference>
<reference evidence="2" key="1">
    <citation type="submission" date="2022-03" db="EMBL/GenBank/DDBJ databases">
        <authorList>
            <person name="Martin H S."/>
        </authorList>
    </citation>
    <scope>NUCLEOTIDE SEQUENCE</scope>
</reference>
<dbReference type="Pfam" id="PF06585">
    <property type="entry name" value="JHBP"/>
    <property type="match status" value="1"/>
</dbReference>
<feature type="signal peptide" evidence="1">
    <location>
        <begin position="1"/>
        <end position="19"/>
    </location>
</feature>
<dbReference type="EMBL" id="OW152829">
    <property type="protein sequence ID" value="CAH2047683.1"/>
    <property type="molecule type" value="Genomic_DNA"/>
</dbReference>
<evidence type="ECO:0000313" key="2">
    <source>
        <dbReference type="EMBL" id="CAH2047683.1"/>
    </source>
</evidence>
<protein>
    <submittedName>
        <fullName evidence="2">Uncharacterized protein</fullName>
    </submittedName>
</protein>
<keyword evidence="1" id="KW-0732">Signal</keyword>
<accession>A0ABN8I7L8</accession>
<dbReference type="Gene3D" id="3.15.10.30">
    <property type="entry name" value="Haemolymph juvenile hormone binding protein"/>
    <property type="match status" value="1"/>
</dbReference>
<keyword evidence="3" id="KW-1185">Reference proteome</keyword>
<feature type="chain" id="PRO_5046222357" evidence="1">
    <location>
        <begin position="20"/>
        <end position="237"/>
    </location>
</feature>
<dbReference type="PANTHER" id="PTHR11008:SF32">
    <property type="entry name" value="CIRCADIAN CLOCK-CONTROLLED PROTEIN DAYWAKE-RELATED"/>
    <property type="match status" value="1"/>
</dbReference>
<organism evidence="2 3">
    <name type="scientific">Iphiclides podalirius</name>
    <name type="common">scarce swallowtail</name>
    <dbReference type="NCBI Taxonomy" id="110791"/>
    <lineage>
        <taxon>Eukaryota</taxon>
        <taxon>Metazoa</taxon>
        <taxon>Ecdysozoa</taxon>
        <taxon>Arthropoda</taxon>
        <taxon>Hexapoda</taxon>
        <taxon>Insecta</taxon>
        <taxon>Pterygota</taxon>
        <taxon>Neoptera</taxon>
        <taxon>Endopterygota</taxon>
        <taxon>Lepidoptera</taxon>
        <taxon>Glossata</taxon>
        <taxon>Ditrysia</taxon>
        <taxon>Papilionoidea</taxon>
        <taxon>Papilionidae</taxon>
        <taxon>Papilioninae</taxon>
        <taxon>Iphiclides</taxon>
    </lineage>
</organism>
<gene>
    <name evidence="2" type="ORF">IPOD504_LOCUS5890</name>
</gene>